<keyword evidence="3" id="KW-0695">RNA-directed DNA polymerase</keyword>
<sequence>MIFNINSAMKHSYSNDDTCFNIDVIDEILEEDFDALLDEGSKILYSIEGTLLKEEIFAEFNEFMAITADENSDSESDTEYPPFEKITINTNYKIKTSLEEPPTDLELKPLPDNLYFQILIDPNDQEKTTFTCPFETYAYRRMPFGLCNAPATFQRCMLAIFHDLIEESVEVFMEDFSEKCHFMVEEGIMLGHKVSSAGLEVDKAKIDVISKLLPPTNIKEFDIEIKDRKGTKNVAADHLSRIENDEVSDDSEVDDNFPGETLMEINTKYEPWGVVKLRRGLTAKVIDRTRTMADVYQAFSDFSDMLKSKVDMHDPNAQTTITRLEAAQKICKDSGTLSNRKSYIFKRESCYSPALLALLFIILAILYAYLSANRPNKIIDIAYSLQNSLCKNLAVIQKRRRSSPEM</sequence>
<dbReference type="InterPro" id="IPR053134">
    <property type="entry name" value="RNA-dir_DNA_polymerase"/>
</dbReference>
<dbReference type="InterPro" id="IPR008949">
    <property type="entry name" value="Isoprenoid_synthase_dom_sf"/>
</dbReference>
<name>A0ABQ5EV16_9ASTR</name>
<keyword evidence="3" id="KW-0548">Nucleotidyltransferase</keyword>
<dbReference type="SUPFAM" id="SSF56672">
    <property type="entry name" value="DNA/RNA polymerases"/>
    <property type="match status" value="1"/>
</dbReference>
<keyword evidence="1" id="KW-0472">Membrane</keyword>
<dbReference type="Gene3D" id="3.10.10.10">
    <property type="entry name" value="HIV Type 1 Reverse Transcriptase, subunit A, domain 1"/>
    <property type="match status" value="1"/>
</dbReference>
<dbReference type="InterPro" id="IPR043502">
    <property type="entry name" value="DNA/RNA_pol_sf"/>
</dbReference>
<protein>
    <submittedName>
        <fullName evidence="3">Reverse transcriptase domain-containing protein</fullName>
    </submittedName>
</protein>
<dbReference type="PANTHER" id="PTHR24559">
    <property type="entry name" value="TRANSPOSON TY3-I GAG-POL POLYPROTEIN"/>
    <property type="match status" value="1"/>
</dbReference>
<keyword evidence="4" id="KW-1185">Reference proteome</keyword>
<evidence type="ECO:0000313" key="4">
    <source>
        <dbReference type="Proteomes" id="UP001151760"/>
    </source>
</evidence>
<proteinExistence type="predicted"/>
<dbReference type="Gene3D" id="1.10.600.10">
    <property type="entry name" value="Farnesyl Diphosphate Synthase"/>
    <property type="match status" value="1"/>
</dbReference>
<dbReference type="InterPro" id="IPR000477">
    <property type="entry name" value="RT_dom"/>
</dbReference>
<keyword evidence="1" id="KW-0812">Transmembrane</keyword>
<keyword evidence="1" id="KW-1133">Transmembrane helix</keyword>
<reference evidence="3" key="1">
    <citation type="journal article" date="2022" name="Int. J. Mol. Sci.">
        <title>Draft Genome of Tanacetum Coccineum: Genomic Comparison of Closely Related Tanacetum-Family Plants.</title>
        <authorList>
            <person name="Yamashiro T."/>
            <person name="Shiraishi A."/>
            <person name="Nakayama K."/>
            <person name="Satake H."/>
        </authorList>
    </citation>
    <scope>NUCLEOTIDE SEQUENCE</scope>
</reference>
<gene>
    <name evidence="3" type="ORF">Tco_0989791</name>
</gene>
<evidence type="ECO:0000313" key="3">
    <source>
        <dbReference type="EMBL" id="GJT54737.1"/>
    </source>
</evidence>
<evidence type="ECO:0000259" key="2">
    <source>
        <dbReference type="Pfam" id="PF00078"/>
    </source>
</evidence>
<reference evidence="3" key="2">
    <citation type="submission" date="2022-01" db="EMBL/GenBank/DDBJ databases">
        <authorList>
            <person name="Yamashiro T."/>
            <person name="Shiraishi A."/>
            <person name="Satake H."/>
            <person name="Nakayama K."/>
        </authorList>
    </citation>
    <scope>NUCLEOTIDE SEQUENCE</scope>
</reference>
<evidence type="ECO:0000256" key="1">
    <source>
        <dbReference type="SAM" id="Phobius"/>
    </source>
</evidence>
<dbReference type="Gene3D" id="3.30.70.270">
    <property type="match status" value="1"/>
</dbReference>
<feature type="domain" description="Reverse transcriptase" evidence="2">
    <location>
        <begin position="114"/>
        <end position="208"/>
    </location>
</feature>
<keyword evidence="3" id="KW-0808">Transferase</keyword>
<dbReference type="PANTHER" id="PTHR24559:SF444">
    <property type="entry name" value="REVERSE TRANSCRIPTASE DOMAIN-CONTAINING PROTEIN"/>
    <property type="match status" value="1"/>
</dbReference>
<organism evidence="3 4">
    <name type="scientific">Tanacetum coccineum</name>
    <dbReference type="NCBI Taxonomy" id="301880"/>
    <lineage>
        <taxon>Eukaryota</taxon>
        <taxon>Viridiplantae</taxon>
        <taxon>Streptophyta</taxon>
        <taxon>Embryophyta</taxon>
        <taxon>Tracheophyta</taxon>
        <taxon>Spermatophyta</taxon>
        <taxon>Magnoliopsida</taxon>
        <taxon>eudicotyledons</taxon>
        <taxon>Gunneridae</taxon>
        <taxon>Pentapetalae</taxon>
        <taxon>asterids</taxon>
        <taxon>campanulids</taxon>
        <taxon>Asterales</taxon>
        <taxon>Asteraceae</taxon>
        <taxon>Asteroideae</taxon>
        <taxon>Anthemideae</taxon>
        <taxon>Anthemidinae</taxon>
        <taxon>Tanacetum</taxon>
    </lineage>
</organism>
<dbReference type="EMBL" id="BQNB010016699">
    <property type="protein sequence ID" value="GJT54737.1"/>
    <property type="molecule type" value="Genomic_DNA"/>
</dbReference>
<comment type="caution">
    <text evidence="3">The sequence shown here is derived from an EMBL/GenBank/DDBJ whole genome shotgun (WGS) entry which is preliminary data.</text>
</comment>
<dbReference type="InterPro" id="IPR043128">
    <property type="entry name" value="Rev_trsase/Diguanyl_cyclase"/>
</dbReference>
<dbReference type="Pfam" id="PF00078">
    <property type="entry name" value="RVT_1"/>
    <property type="match status" value="1"/>
</dbReference>
<feature type="transmembrane region" description="Helical" evidence="1">
    <location>
        <begin position="351"/>
        <end position="370"/>
    </location>
</feature>
<dbReference type="Proteomes" id="UP001151760">
    <property type="component" value="Unassembled WGS sequence"/>
</dbReference>
<accession>A0ABQ5EV16</accession>
<dbReference type="GO" id="GO:0003964">
    <property type="term" value="F:RNA-directed DNA polymerase activity"/>
    <property type="evidence" value="ECO:0007669"/>
    <property type="project" value="UniProtKB-KW"/>
</dbReference>
<dbReference type="CDD" id="cd01647">
    <property type="entry name" value="RT_LTR"/>
    <property type="match status" value="1"/>
</dbReference>